<name>A0A6M1SXM3_9BACT</name>
<dbReference type="InterPro" id="IPR028994">
    <property type="entry name" value="Integrin_alpha_N"/>
</dbReference>
<gene>
    <name evidence="3" type="ORF">G3570_10265</name>
</gene>
<dbReference type="RefSeq" id="WP_165141978.1">
    <property type="nucleotide sequence ID" value="NZ_JAALLT010000003.1"/>
</dbReference>
<feature type="domain" description="ASPIC/UnbV" evidence="2">
    <location>
        <begin position="1151"/>
        <end position="1209"/>
    </location>
</feature>
<dbReference type="SUPFAM" id="SSF69318">
    <property type="entry name" value="Integrin alpha N-terminal domain"/>
    <property type="match status" value="2"/>
</dbReference>
<dbReference type="EMBL" id="JAALLT010000003">
    <property type="protein sequence ID" value="NGP77018.1"/>
    <property type="molecule type" value="Genomic_DNA"/>
</dbReference>
<dbReference type="AlphaFoldDB" id="A0A6M1SXM3"/>
<feature type="domain" description="ASPIC/UnbV" evidence="2">
    <location>
        <begin position="561"/>
        <end position="626"/>
    </location>
</feature>
<protein>
    <submittedName>
        <fullName evidence="3">CRTAC1 family protein</fullName>
    </submittedName>
</protein>
<keyword evidence="1" id="KW-0732">Signal</keyword>
<dbReference type="InterPro" id="IPR011519">
    <property type="entry name" value="UnbV_ASPIC"/>
</dbReference>
<reference evidence="3 4" key="1">
    <citation type="submission" date="2020-02" db="EMBL/GenBank/DDBJ databases">
        <title>Balneolaceae bacterium YR4-1, complete genome.</title>
        <authorList>
            <person name="Li Y."/>
            <person name="Wu S."/>
        </authorList>
    </citation>
    <scope>NUCLEOTIDE SEQUENCE [LARGE SCALE GENOMIC DNA]</scope>
    <source>
        <strain evidence="3 4">YR4-1</strain>
    </source>
</reference>
<dbReference type="Pfam" id="PF13517">
    <property type="entry name" value="FG-GAP_3"/>
    <property type="match status" value="4"/>
</dbReference>
<proteinExistence type="predicted"/>
<keyword evidence="4" id="KW-1185">Reference proteome</keyword>
<dbReference type="InterPro" id="IPR013517">
    <property type="entry name" value="FG-GAP"/>
</dbReference>
<dbReference type="Pfam" id="PF07593">
    <property type="entry name" value="UnbV_ASPIC"/>
    <property type="match status" value="2"/>
</dbReference>
<dbReference type="InterPro" id="IPR027039">
    <property type="entry name" value="Crtac1"/>
</dbReference>
<dbReference type="PANTHER" id="PTHR16026">
    <property type="entry name" value="CARTILAGE ACIDIC PROTEIN 1"/>
    <property type="match status" value="1"/>
</dbReference>
<evidence type="ECO:0000256" key="1">
    <source>
        <dbReference type="ARBA" id="ARBA00022729"/>
    </source>
</evidence>
<organism evidence="3 4">
    <name type="scientific">Halalkalibaculum roseum</name>
    <dbReference type="NCBI Taxonomy" id="2709311"/>
    <lineage>
        <taxon>Bacteria</taxon>
        <taxon>Pseudomonadati</taxon>
        <taxon>Balneolota</taxon>
        <taxon>Balneolia</taxon>
        <taxon>Balneolales</taxon>
        <taxon>Balneolaceae</taxon>
        <taxon>Halalkalibaculum</taxon>
    </lineage>
</organism>
<evidence type="ECO:0000259" key="2">
    <source>
        <dbReference type="Pfam" id="PF07593"/>
    </source>
</evidence>
<dbReference type="Gene3D" id="2.130.10.130">
    <property type="entry name" value="Integrin alpha, N-terminal"/>
    <property type="match status" value="4"/>
</dbReference>
<dbReference type="Proteomes" id="UP000473278">
    <property type="component" value="Unassembled WGS sequence"/>
</dbReference>
<evidence type="ECO:0000313" key="4">
    <source>
        <dbReference type="Proteomes" id="UP000473278"/>
    </source>
</evidence>
<sequence>MLTGLLVLLYSVILPGCQNQHELKWEQGDNYRRAELPEFNSQNVGFSALSARETNIDFINTLPEDDIVENRHLLNGSGVAAGDIDDDGFVDLYFTHLNGANELFRNTGGMQFENITETAGVALDDYYSTGATFSDVTGDGKLDLLVTTNNSGTFLYENDGNGNFSLIKDSGLNSNSGKGGTTLTLADIDGDSDLDLYVTNYKQQSVRDIYNPRDLQWNRIVKRSNGKYVIKPPYDKHYTVIEQRGVVGRYEYGESDELYINRGDGKFKQVTRADSVFFDTDGKPVSLPKDWGLTAKFYDINDDGFQDLYVCNDFWTPDRIWINRGDGSFKAIDKLAIRSLSASSMGVAFSDIDRDGHTDFFTTDMLSTRHSSRMRQIATEEPVPPEIGAIDNRPLYMRNMLFHNRGDNTFEEIAQYSGVAASEWSWATNFMDIDLDGYEDIFVTTGNAYDVQDADVAARISQGNFRNWKEAQETILTYPTLKLKNRFFKNDGDLTFTDKTDDWGIDSRDISNGAATADLDNDGDLDIILNRLNEDAVIYRNDVSKPRIAIRLVGNNQNFQAIGARVMLQNGDKIQQKEISSGGGYLSGSDPLTVFSTDLNESYNLTIKWPDGRKSSYKDIRANHIYEIAKPTDTDSIKSNVSESDSTFFFKEESDRVNYKHHEESYQDFKLQPLLPYKLSRLGPGVSWIDYNSDGIENLFVSSGKGGVTGIFEDDGTTFSEEELDPLTDPATGDQTTILGWKQNNKVHLIVGSANFEQGRTDAPSAYHYILNNGKVIDQESIPGVLSTTGPLAMADYTGDGFLDLFVGGTFNPGQYPISASSRLFINQKGKFKPDTNNTGLLKNIGLVKSATFSDYDKDGDPDLILATEWGPIKIFENNEGAFAERSSHLGIEEYTGLWNGVTTGDINNDGLPDIIATNRGLNSGYQLKGDSPLYIYYGDSDRDGRLEMYEAYKSEELGEIVPLYNMNKVSTSDEALNRKVSSHAAYGEASLSQIIGADLERVPNKDAATLAHMLFINTGNGFRTQQLPSKAQFSTAHYAGIADFDGDGNEDIFLSQNLFAVPAQSSRSDAGRGLWLKGDGNANFTAVDGHKTGIKVYGEQRGAALGDYNDDGRIDLAVSQNGTELKLYKNISGKKTLSVELLGPASNAWAIGSGARLVFPKGRKGPYKEIQAGSGYWSQNSRLLLFGYNEEPVSIEINWFDGTRQRIKLEELPEDLQLQVEYSNTPKK</sequence>
<evidence type="ECO:0000313" key="3">
    <source>
        <dbReference type="EMBL" id="NGP77018.1"/>
    </source>
</evidence>
<comment type="caution">
    <text evidence="3">The sequence shown here is derived from an EMBL/GenBank/DDBJ whole genome shotgun (WGS) entry which is preliminary data.</text>
</comment>
<dbReference type="PANTHER" id="PTHR16026:SF0">
    <property type="entry name" value="CARTILAGE ACIDIC PROTEIN 1"/>
    <property type="match status" value="1"/>
</dbReference>
<accession>A0A6M1SXM3</accession>